<evidence type="ECO:0000313" key="2">
    <source>
        <dbReference type="EMBL" id="KJF39646.1"/>
    </source>
</evidence>
<dbReference type="Proteomes" id="UP000032483">
    <property type="component" value="Unassembled WGS sequence"/>
</dbReference>
<evidence type="ECO:0000313" key="3">
    <source>
        <dbReference type="Proteomes" id="UP000032483"/>
    </source>
</evidence>
<proteinExistence type="predicted"/>
<gene>
    <name evidence="2" type="ORF">TQ39_11440</name>
</gene>
<name>A0A0D8IZB3_9FIRM</name>
<dbReference type="SMART" id="SM01040">
    <property type="entry name" value="Bro-N"/>
    <property type="match status" value="1"/>
</dbReference>
<comment type="caution">
    <text evidence="2">The sequence shown here is derived from an EMBL/GenBank/DDBJ whole genome shotgun (WGS) entry which is preliminary data.</text>
</comment>
<reference evidence="2" key="1">
    <citation type="submission" date="2015-02" db="EMBL/GenBank/DDBJ databases">
        <title>A novel member of the family Ruminococcaceae isolated from human feces.</title>
        <authorList>
            <person name="Shkoporov A.N."/>
            <person name="Chaplin A.V."/>
            <person name="Motuzova O.V."/>
            <person name="Kafarskaia L.I."/>
            <person name="Khokhlova E.V."/>
            <person name="Efimov B.A."/>
        </authorList>
    </citation>
    <scope>NUCLEOTIDE SEQUENCE [LARGE SCALE GENOMIC DNA]</scope>
    <source>
        <strain evidence="2">585-1</strain>
    </source>
</reference>
<feature type="domain" description="Bro-N" evidence="1">
    <location>
        <begin position="13"/>
        <end position="116"/>
    </location>
</feature>
<dbReference type="AlphaFoldDB" id="A0A0D8IZB3"/>
<dbReference type="InterPro" id="IPR003497">
    <property type="entry name" value="BRO_N_domain"/>
</dbReference>
<keyword evidence="3" id="KW-1185">Reference proteome</keyword>
<accession>A0A0D8IZB3</accession>
<dbReference type="Pfam" id="PF02498">
    <property type="entry name" value="Bro-N"/>
    <property type="match status" value="1"/>
</dbReference>
<dbReference type="RefSeq" id="WP_050005602.1">
    <property type="nucleotide sequence ID" value="NZ_DAWBJP010000008.1"/>
</dbReference>
<dbReference type="GeneID" id="42857191"/>
<dbReference type="PATRIC" id="fig|1550024.3.peg.2609"/>
<sequence>MENNQLQLFENKEIRTAWDGEREEWYFSVVDVVAVLTNQNTQRGASNYWAKLKQRLKMEGADQLLTNCQQLKMTATDGKKRLTDVATTEQLLRIIQSIPSPKAEPFKLWLAEVGRERIEETIDPELTIDRALDTYLKKGYSREWINQRLQAIQVRKELTDEWQDRGVQKGVEFAILTDEITRAWSGMTTRQYKKLKGLKKENLRDNMTTLEIVLNMLAEATTTELSKVHQPQGFEENREIAKRGGSYAGETRKSIEADTGRSIITSENAVQLNTVVTDMIEGVVNAEDKEGENKK</sequence>
<evidence type="ECO:0000259" key="1">
    <source>
        <dbReference type="SMART" id="SM01040"/>
    </source>
</evidence>
<organism evidence="2 3">
    <name type="scientific">Ruthenibacterium lactatiformans</name>
    <dbReference type="NCBI Taxonomy" id="1550024"/>
    <lineage>
        <taxon>Bacteria</taxon>
        <taxon>Bacillati</taxon>
        <taxon>Bacillota</taxon>
        <taxon>Clostridia</taxon>
        <taxon>Eubacteriales</taxon>
        <taxon>Oscillospiraceae</taxon>
        <taxon>Ruthenibacterium</taxon>
    </lineage>
</organism>
<protein>
    <submittedName>
        <fullName evidence="2">Antirepressor</fullName>
    </submittedName>
</protein>
<dbReference type="EMBL" id="JXXK01000015">
    <property type="protein sequence ID" value="KJF39646.1"/>
    <property type="molecule type" value="Genomic_DNA"/>
</dbReference>